<keyword evidence="1" id="KW-1133">Transmembrane helix</keyword>
<protein>
    <submittedName>
        <fullName evidence="2">DUF2627 domain-containing protein</fullName>
    </submittedName>
</protein>
<evidence type="ECO:0000256" key="1">
    <source>
        <dbReference type="SAM" id="Phobius"/>
    </source>
</evidence>
<keyword evidence="3" id="KW-1185">Reference proteome</keyword>
<dbReference type="EMBL" id="JBHTLM010000004">
    <property type="protein sequence ID" value="MFD1176269.1"/>
    <property type="molecule type" value="Genomic_DNA"/>
</dbReference>
<comment type="caution">
    <text evidence="2">The sequence shown here is derived from an EMBL/GenBank/DDBJ whole genome shotgun (WGS) entry which is preliminary data.</text>
</comment>
<reference evidence="3" key="1">
    <citation type="journal article" date="2019" name="Int. J. Syst. Evol. Microbiol.">
        <title>The Global Catalogue of Microorganisms (GCM) 10K type strain sequencing project: providing services to taxonomists for standard genome sequencing and annotation.</title>
        <authorList>
            <consortium name="The Broad Institute Genomics Platform"/>
            <consortium name="The Broad Institute Genome Sequencing Center for Infectious Disease"/>
            <person name="Wu L."/>
            <person name="Ma J."/>
        </authorList>
    </citation>
    <scope>NUCLEOTIDE SEQUENCE [LARGE SCALE GENOMIC DNA]</scope>
    <source>
        <strain evidence="3">CCUG 59189</strain>
    </source>
</reference>
<dbReference type="Pfam" id="PF11118">
    <property type="entry name" value="DUF2627"/>
    <property type="match status" value="1"/>
</dbReference>
<keyword evidence="1" id="KW-0812">Transmembrane</keyword>
<dbReference type="InterPro" id="IPR020138">
    <property type="entry name" value="Uncharacterised_YqzF"/>
</dbReference>
<keyword evidence="1" id="KW-0472">Membrane</keyword>
<feature type="transmembrane region" description="Helical" evidence="1">
    <location>
        <begin position="51"/>
        <end position="74"/>
    </location>
</feature>
<dbReference type="RefSeq" id="WP_379318443.1">
    <property type="nucleotide sequence ID" value="NZ_JBHTLM010000004.1"/>
</dbReference>
<sequence>MKLLFSRFIAIILLVIPGIAATIGFLKMKDALFEYLSKYGAGSHSQISFDWLHFGIGLLLFAAGIGFLGGWIFFRDRKRNYIGPRFRSKKASAAE</sequence>
<evidence type="ECO:0000313" key="2">
    <source>
        <dbReference type="EMBL" id="MFD1176269.1"/>
    </source>
</evidence>
<dbReference type="Proteomes" id="UP001597262">
    <property type="component" value="Unassembled WGS sequence"/>
</dbReference>
<organism evidence="2 3">
    <name type="scientific">Paenibacillus puldeungensis</name>
    <dbReference type="NCBI Taxonomy" id="696536"/>
    <lineage>
        <taxon>Bacteria</taxon>
        <taxon>Bacillati</taxon>
        <taxon>Bacillota</taxon>
        <taxon>Bacilli</taxon>
        <taxon>Bacillales</taxon>
        <taxon>Paenibacillaceae</taxon>
        <taxon>Paenibacillus</taxon>
    </lineage>
</organism>
<accession>A0ABW3RUW9</accession>
<proteinExistence type="predicted"/>
<name>A0ABW3RUW9_9BACL</name>
<gene>
    <name evidence="2" type="ORF">ACFQ3W_08150</name>
</gene>
<evidence type="ECO:0000313" key="3">
    <source>
        <dbReference type="Proteomes" id="UP001597262"/>
    </source>
</evidence>